<sequence>MTHYRLIRRAALAGVLALPILTTGCGLFSQPASESIDPPQNSAQNVTADANNNGQTVAQGDQTNQGDQSQMTLYLKDRNGLLAPISVMAALGTDEKPGQKALEMMVDGGKYASEIPDGFQAVLPEGTVIKGLNIVPDQKLAVVDFSKEFGNYKAEDERSIVEAITWTLTSLQDVNKVEITLEGQRLTEMPVDGLPMDDDLTRAIGINLEASDNVDYSLSTPVTIYFSALTPDDVQYFVPVTRLVNRSDNKAKTAIEQLISGPINNLPLKAVMTSDVLVKNVTKKDGIVTVELQDDSYQAGQPEPAEMMDALVLSLTEVTGLGKVQVKLNGKTDFVDTLNRKYTEPVSRMETLNAFKS</sequence>
<keyword evidence="2" id="KW-0732">Signal</keyword>
<comment type="caution">
    <text evidence="4">The sequence shown here is derived from an EMBL/GenBank/DDBJ whole genome shotgun (WGS) entry which is preliminary data.</text>
</comment>
<dbReference type="InterPro" id="IPR019606">
    <property type="entry name" value="GerMN"/>
</dbReference>
<dbReference type="Pfam" id="PF10646">
    <property type="entry name" value="Germane"/>
    <property type="match status" value="2"/>
</dbReference>
<protein>
    <submittedName>
        <fullName evidence="4">Germination protein M</fullName>
    </submittedName>
</protein>
<feature type="region of interest" description="Disordered" evidence="1">
    <location>
        <begin position="32"/>
        <end position="67"/>
    </location>
</feature>
<evidence type="ECO:0000313" key="4">
    <source>
        <dbReference type="EMBL" id="REE56458.1"/>
    </source>
</evidence>
<organism evidence="4 5">
    <name type="scientific">Paenibacillus taihuensis</name>
    <dbReference type="NCBI Taxonomy" id="1156355"/>
    <lineage>
        <taxon>Bacteria</taxon>
        <taxon>Bacillati</taxon>
        <taxon>Bacillota</taxon>
        <taxon>Bacilli</taxon>
        <taxon>Bacillales</taxon>
        <taxon>Paenibacillaceae</taxon>
        <taxon>Paenibacillus</taxon>
    </lineage>
</organism>
<dbReference type="AlphaFoldDB" id="A0A3D9Q636"/>
<dbReference type="PROSITE" id="PS51257">
    <property type="entry name" value="PROKAR_LIPOPROTEIN"/>
    <property type="match status" value="1"/>
</dbReference>
<feature type="signal peptide" evidence="2">
    <location>
        <begin position="1"/>
        <end position="24"/>
    </location>
</feature>
<keyword evidence="5" id="KW-1185">Reference proteome</keyword>
<reference evidence="4 5" key="1">
    <citation type="submission" date="2018-08" db="EMBL/GenBank/DDBJ databases">
        <title>Genomic Encyclopedia of Type Strains, Phase III (KMG-III): the genomes of soil and plant-associated and newly described type strains.</title>
        <authorList>
            <person name="Whitman W."/>
        </authorList>
    </citation>
    <scope>NUCLEOTIDE SEQUENCE [LARGE SCALE GENOMIC DNA]</scope>
    <source>
        <strain evidence="4 5">CGMCC 1.10966</strain>
    </source>
</reference>
<dbReference type="SMART" id="SM00909">
    <property type="entry name" value="Germane"/>
    <property type="match status" value="2"/>
</dbReference>
<evidence type="ECO:0000256" key="2">
    <source>
        <dbReference type="SAM" id="SignalP"/>
    </source>
</evidence>
<proteinExistence type="predicted"/>
<evidence type="ECO:0000256" key="1">
    <source>
        <dbReference type="SAM" id="MobiDB-lite"/>
    </source>
</evidence>
<dbReference type="Proteomes" id="UP000256304">
    <property type="component" value="Unassembled WGS sequence"/>
</dbReference>
<feature type="domain" description="GerMN" evidence="3">
    <location>
        <begin position="98"/>
        <end position="190"/>
    </location>
</feature>
<dbReference type="RefSeq" id="WP_116192541.1">
    <property type="nucleotide sequence ID" value="NZ_QTTN01000059.1"/>
</dbReference>
<dbReference type="OrthoDB" id="1715058at2"/>
<dbReference type="EMBL" id="QTTN01000059">
    <property type="protein sequence ID" value="REE56458.1"/>
    <property type="molecule type" value="Genomic_DNA"/>
</dbReference>
<feature type="domain" description="GerMN" evidence="3">
    <location>
        <begin position="251"/>
        <end position="337"/>
    </location>
</feature>
<name>A0A3D9Q636_9BACL</name>
<feature type="chain" id="PRO_5039039555" evidence="2">
    <location>
        <begin position="25"/>
        <end position="357"/>
    </location>
</feature>
<evidence type="ECO:0000259" key="3">
    <source>
        <dbReference type="SMART" id="SM00909"/>
    </source>
</evidence>
<gene>
    <name evidence="4" type="ORF">A8990_15920</name>
</gene>
<accession>A0A3D9Q636</accession>
<evidence type="ECO:0000313" key="5">
    <source>
        <dbReference type="Proteomes" id="UP000256304"/>
    </source>
</evidence>